<dbReference type="PANTHER" id="PTHR39338">
    <property type="entry name" value="BLL5662 PROTEIN-RELATED"/>
    <property type="match status" value="1"/>
</dbReference>
<dbReference type="RefSeq" id="WP_135766143.1">
    <property type="nucleotide sequence ID" value="NZ_RQET01000001.1"/>
</dbReference>
<dbReference type="AlphaFoldDB" id="A0A4R9GKB0"/>
<proteinExistence type="predicted"/>
<dbReference type="OrthoDB" id="9764216at2"/>
<dbReference type="Proteomes" id="UP000298458">
    <property type="component" value="Unassembled WGS sequence"/>
</dbReference>
<dbReference type="EMBL" id="RQET01000001">
    <property type="protein sequence ID" value="TGK13801.1"/>
    <property type="molecule type" value="Genomic_DNA"/>
</dbReference>
<protein>
    <submittedName>
        <fullName evidence="1">VWA containing CoxE family protein</fullName>
    </submittedName>
</protein>
<sequence length="396" mass="46010">MFFPFFYKLKVAGLPVSTIELLDFLKAVDGLTGTKPYLSLEEFYRVSRLCLVKDLRHYDTFDQVFSELFGDRGVFRDSLRQEILEWLSKIFENPNKLPPSLVPPEKLWEEFLDRLKNQKGEHHGGNRWIGTGGSSPFGHGGVNPQGVRIGGQGGVRSAVFQAMERRYKDYRTDEQLDVRQLKVALKRLRNLRKDGVPQFHLPKTVDATCRNAGDMELVFDRMRKNGIKVLLLMDTGGSMTPYADRVSKLFSAGHQMNHFKEFNYYYFHNSIYDCVYPKGDLRFPISLKSVFKKHKEDTKVILVGDASMAPYELLDPAYGFYHSRFRNDHRLPEDPKSGLDSFQRIKNHFRDSIWVNPEPKRYWDAPTVYEIRKVFPMFFLSIDGIEAGIRKLLNQQ</sequence>
<gene>
    <name evidence="1" type="ORF">EHO60_00120</name>
</gene>
<keyword evidence="2" id="KW-1185">Reference proteome</keyword>
<dbReference type="PANTHER" id="PTHR39338:SF7">
    <property type="entry name" value="BLL6692 PROTEIN"/>
    <property type="match status" value="1"/>
</dbReference>
<name>A0A4R9GKB0_9LEPT</name>
<evidence type="ECO:0000313" key="1">
    <source>
        <dbReference type="EMBL" id="TGK13801.1"/>
    </source>
</evidence>
<organism evidence="1 2">
    <name type="scientific">Leptospira fletcheri</name>
    <dbReference type="NCBI Taxonomy" id="2484981"/>
    <lineage>
        <taxon>Bacteria</taxon>
        <taxon>Pseudomonadati</taxon>
        <taxon>Spirochaetota</taxon>
        <taxon>Spirochaetia</taxon>
        <taxon>Leptospirales</taxon>
        <taxon>Leptospiraceae</taxon>
        <taxon>Leptospira</taxon>
    </lineage>
</organism>
<accession>A0A4R9GKB0</accession>
<evidence type="ECO:0000313" key="2">
    <source>
        <dbReference type="Proteomes" id="UP000298458"/>
    </source>
</evidence>
<reference evidence="1" key="1">
    <citation type="journal article" date="2019" name="PLoS Negl. Trop. Dis.">
        <title>Revisiting the worldwide diversity of Leptospira species in the environment.</title>
        <authorList>
            <person name="Vincent A.T."/>
            <person name="Schiettekatte O."/>
            <person name="Bourhy P."/>
            <person name="Veyrier F.J."/>
            <person name="Picardeau M."/>
        </authorList>
    </citation>
    <scope>NUCLEOTIDE SEQUENCE [LARGE SCALE GENOMIC DNA]</scope>
    <source>
        <strain evidence="1">SSW15</strain>
    </source>
</reference>
<comment type="caution">
    <text evidence="1">The sequence shown here is derived from an EMBL/GenBank/DDBJ whole genome shotgun (WGS) entry which is preliminary data.</text>
</comment>